<protein>
    <submittedName>
        <fullName evidence="5">Coiled-coil flagellar protein</fullName>
    </submittedName>
</protein>
<feature type="region of interest" description="Disordered" evidence="3">
    <location>
        <begin position="820"/>
        <end position="860"/>
    </location>
</feature>
<keyword evidence="5" id="KW-0966">Cell projection</keyword>
<evidence type="ECO:0000256" key="1">
    <source>
        <dbReference type="ARBA" id="ARBA00023054"/>
    </source>
</evidence>
<keyword evidence="5" id="KW-0969">Cilium</keyword>
<keyword evidence="1 2" id="KW-0175">Coiled coil</keyword>
<dbReference type="Proteomes" id="UP001141327">
    <property type="component" value="Unassembled WGS sequence"/>
</dbReference>
<feature type="coiled-coil region" evidence="2">
    <location>
        <begin position="64"/>
        <end position="140"/>
    </location>
</feature>
<evidence type="ECO:0000256" key="3">
    <source>
        <dbReference type="SAM" id="MobiDB-lite"/>
    </source>
</evidence>
<reference evidence="5" key="1">
    <citation type="journal article" date="2022" name="bioRxiv">
        <title>Genomics of Preaxostyla Flagellates Illuminates Evolutionary Transitions and the Path Towards Mitochondrial Loss.</title>
        <authorList>
            <person name="Novak L.V.F."/>
            <person name="Treitli S.C."/>
            <person name="Pyrih J."/>
            <person name="Halakuc P."/>
            <person name="Pipaliya S.V."/>
            <person name="Vacek V."/>
            <person name="Brzon O."/>
            <person name="Soukal P."/>
            <person name="Eme L."/>
            <person name="Dacks J.B."/>
            <person name="Karnkowska A."/>
            <person name="Elias M."/>
            <person name="Hampl V."/>
        </authorList>
    </citation>
    <scope>NUCLEOTIDE SEQUENCE</scope>
    <source>
        <strain evidence="5">RCP-MX</strain>
    </source>
</reference>
<sequence length="878" mass="101651">MSKLSPDEFPPLSEHHPAFRELKYLGGAGIVTENKKQELQSKFTKAYEVLLRMMENDSTLFKKAQALSQNNDGIRRENEEHILELRKKGAELEELKKTQAKLIQKRGELEEANATFIFRMRELQQTANLKKQEYDTAQRIMDEQFQPLTIRLQREIEDITADVAKNHEAITKQREDNAAKKQQLEDLAARKQLLSLDEVKLKAQELKMRMEPSEKLTDAVDAALHSVLSQCRETDEQIIAKTNELGTLDKRIQQVNADIAAQEDQIKDFKRKDDEKKAEIDRITHSIENAKDEIFRKGTELDRIDNLLRNQKAQHQTAQNFLMQKASELKKQQVLHQNAIKERDKVQSQLPGMRNQASSLAHEISRLEQEVRGMDVVRQEKEHDVDIFMAKDLEGTMEQLAHSASAAQHRMMFLRQARELAGRQAAQKRTDAARAQELVKIKEVNLNYLAKKLECIGQSLQYYHRQYELYKQQRNKYMAQIQDAVQLLAEGREKIKVSENELDILRNEDLQKQKALMDTKLTLQSFTNQRDAERRRHNRDTARLREIKVVLSQQIAEQDKLNAHINAIEQRMIELKKEYEYQVEQRNFTGIQLIQRNDELCFHYEQLNIQDAVSARGQQELQRRDEELRVLRLEVAERARRAQNLQKQVEPMEDSLAKYEEEMAQLREAKDRVRSLTEQLEKPDNATRWKLLGVDEAMQEAGATLAAQIESLHFPQPADLQARISELEERLNAKKEQLLEKELVMDEVTAMSDQIRKDAIGNMTQSLGTATKVNEQSHTLTALSRRLKATVSELSVFQANAMQLQQEKAELEQIVADARAAGARRAPDGRVRTQSARPRRAARPRYPVPYSAQFPSSAHRARLHHALHQAPERKPLVL</sequence>
<feature type="coiled-coil region" evidence="2">
    <location>
        <begin position="558"/>
        <end position="585"/>
    </location>
</feature>
<dbReference type="InterPro" id="IPR049270">
    <property type="entry name" value="CFAP58_CC"/>
</dbReference>
<gene>
    <name evidence="5" type="ORF">PAPYR_4913</name>
</gene>
<feature type="coiled-coil region" evidence="2">
    <location>
        <begin position="717"/>
        <end position="744"/>
    </location>
</feature>
<evidence type="ECO:0000313" key="5">
    <source>
        <dbReference type="EMBL" id="KAJ4459117.1"/>
    </source>
</evidence>
<feature type="coiled-coil region" evidence="2">
    <location>
        <begin position="245"/>
        <end position="293"/>
    </location>
</feature>
<dbReference type="EMBL" id="JAPMOS010000022">
    <property type="protein sequence ID" value="KAJ4459117.1"/>
    <property type="molecule type" value="Genomic_DNA"/>
</dbReference>
<feature type="domain" description="Cilia- and flagella-associated protein 58 central coiled coil" evidence="4">
    <location>
        <begin position="390"/>
        <end position="640"/>
    </location>
</feature>
<evidence type="ECO:0000256" key="2">
    <source>
        <dbReference type="SAM" id="Coils"/>
    </source>
</evidence>
<feature type="coiled-coil region" evidence="2">
    <location>
        <begin position="628"/>
        <end position="679"/>
    </location>
</feature>
<dbReference type="PANTHER" id="PTHR32083">
    <property type="entry name" value="CILIA AND FLAGELLA-ASSOCIATED PROTEIN 58-RELATED"/>
    <property type="match status" value="1"/>
</dbReference>
<evidence type="ECO:0000313" key="6">
    <source>
        <dbReference type="Proteomes" id="UP001141327"/>
    </source>
</evidence>
<evidence type="ECO:0000259" key="4">
    <source>
        <dbReference type="Pfam" id="PF21771"/>
    </source>
</evidence>
<dbReference type="PANTHER" id="PTHR32083:SF34">
    <property type="entry name" value="COILED-COIL DOMAIN-CONTAINING PROTEIN 146"/>
    <property type="match status" value="1"/>
</dbReference>
<comment type="caution">
    <text evidence="5">The sequence shown here is derived from an EMBL/GenBank/DDBJ whole genome shotgun (WGS) entry which is preliminary data.</text>
</comment>
<proteinExistence type="predicted"/>
<accession>A0ABQ8UIR1</accession>
<name>A0ABQ8UIR1_9EUKA</name>
<keyword evidence="6" id="KW-1185">Reference proteome</keyword>
<dbReference type="Pfam" id="PF21771">
    <property type="entry name" value="CFAP58_CC"/>
    <property type="match status" value="1"/>
</dbReference>
<keyword evidence="5" id="KW-0282">Flagellum</keyword>
<feature type="coiled-coil region" evidence="2">
    <location>
        <begin position="481"/>
        <end position="508"/>
    </location>
</feature>
<organism evidence="5 6">
    <name type="scientific">Paratrimastix pyriformis</name>
    <dbReference type="NCBI Taxonomy" id="342808"/>
    <lineage>
        <taxon>Eukaryota</taxon>
        <taxon>Metamonada</taxon>
        <taxon>Preaxostyla</taxon>
        <taxon>Paratrimastigidae</taxon>
        <taxon>Paratrimastix</taxon>
    </lineage>
</organism>